<accession>A0A2W5FN29</accession>
<gene>
    <name evidence="3" type="ORF">DI603_13360</name>
</gene>
<feature type="chain" id="PRO_5016084356" evidence="1">
    <location>
        <begin position="24"/>
        <end position="287"/>
    </location>
</feature>
<comment type="caution">
    <text evidence="3">The sequence shown here is derived from an EMBL/GenBank/DDBJ whole genome shotgun (WGS) entry which is preliminary data.</text>
</comment>
<dbReference type="PROSITE" id="PS50983">
    <property type="entry name" value="FE_B12_PBP"/>
    <property type="match status" value="1"/>
</dbReference>
<organism evidence="3 4">
    <name type="scientific">Roseateles depolymerans</name>
    <dbReference type="NCBI Taxonomy" id="76731"/>
    <lineage>
        <taxon>Bacteria</taxon>
        <taxon>Pseudomonadati</taxon>
        <taxon>Pseudomonadota</taxon>
        <taxon>Betaproteobacteria</taxon>
        <taxon>Burkholderiales</taxon>
        <taxon>Sphaerotilaceae</taxon>
        <taxon>Roseateles</taxon>
    </lineage>
</organism>
<evidence type="ECO:0000259" key="2">
    <source>
        <dbReference type="PROSITE" id="PS50983"/>
    </source>
</evidence>
<dbReference type="Proteomes" id="UP000249633">
    <property type="component" value="Unassembled WGS sequence"/>
</dbReference>
<dbReference type="Gene3D" id="3.40.50.1980">
    <property type="entry name" value="Nitrogenase molybdenum iron protein domain"/>
    <property type="match status" value="2"/>
</dbReference>
<keyword evidence="1" id="KW-0732">Signal</keyword>
<protein>
    <submittedName>
        <fullName evidence="3">Hemin ABC transporter substrate-binding protein</fullName>
    </submittedName>
</protein>
<evidence type="ECO:0000256" key="1">
    <source>
        <dbReference type="SAM" id="SignalP"/>
    </source>
</evidence>
<dbReference type="Pfam" id="PF01497">
    <property type="entry name" value="Peripla_BP_2"/>
    <property type="match status" value="1"/>
</dbReference>
<dbReference type="SUPFAM" id="SSF53807">
    <property type="entry name" value="Helical backbone' metal receptor"/>
    <property type="match status" value="1"/>
</dbReference>
<dbReference type="EMBL" id="QFOD01000012">
    <property type="protein sequence ID" value="PZP30919.1"/>
    <property type="molecule type" value="Genomic_DNA"/>
</dbReference>
<dbReference type="AlphaFoldDB" id="A0A2W5FN29"/>
<dbReference type="PANTHER" id="PTHR30535">
    <property type="entry name" value="VITAMIN B12-BINDING PROTEIN"/>
    <property type="match status" value="1"/>
</dbReference>
<dbReference type="PANTHER" id="PTHR30535:SF4">
    <property type="entry name" value="HEMIN-BINDING PERIPLASMIC PROTEIN HMUT"/>
    <property type="match status" value="1"/>
</dbReference>
<feature type="signal peptide" evidence="1">
    <location>
        <begin position="1"/>
        <end position="23"/>
    </location>
</feature>
<sequence>MLNRRQLGALLALGASGAGLARAAAATPRVISVGGALTEIVYALGAERLLVGVDSTSSYPAAARALPDVGYQRTLSAEGLLSLAPTLILATEDAGPPPVLRQLELARVPLHILRAEHRFEGLLARSTRIGELLGRPAEARALNQRLDAQWQAGQRQVQQLAQSAARQPQVLFVLAHSMAQLRIAGQGTAADAMLGYAGVRNVMGGINGYRQLTPEAVIAAAPEIILTTREGLDAAGGIEPLLQVPGLAQTPAGRARRVVAFDALELLGFGPRLPALLPRLAQALHRA</sequence>
<dbReference type="InterPro" id="IPR050902">
    <property type="entry name" value="ABC_Transporter_SBP"/>
</dbReference>
<proteinExistence type="predicted"/>
<name>A0A2W5FN29_9BURK</name>
<reference evidence="3 4" key="1">
    <citation type="submission" date="2017-08" db="EMBL/GenBank/DDBJ databases">
        <title>Infants hospitalized years apart are colonized by the same room-sourced microbial strains.</title>
        <authorList>
            <person name="Brooks B."/>
            <person name="Olm M.R."/>
            <person name="Firek B.A."/>
            <person name="Baker R."/>
            <person name="Thomas B.C."/>
            <person name="Morowitz M.J."/>
            <person name="Banfield J.F."/>
        </authorList>
    </citation>
    <scope>NUCLEOTIDE SEQUENCE [LARGE SCALE GENOMIC DNA]</scope>
    <source>
        <strain evidence="3">S2_012_000_R2_81</strain>
    </source>
</reference>
<feature type="domain" description="Fe/B12 periplasmic-binding" evidence="2">
    <location>
        <begin position="29"/>
        <end position="287"/>
    </location>
</feature>
<evidence type="ECO:0000313" key="3">
    <source>
        <dbReference type="EMBL" id="PZP30919.1"/>
    </source>
</evidence>
<dbReference type="InterPro" id="IPR002491">
    <property type="entry name" value="ABC_transptr_periplasmic_BD"/>
</dbReference>
<evidence type="ECO:0000313" key="4">
    <source>
        <dbReference type="Proteomes" id="UP000249633"/>
    </source>
</evidence>